<gene>
    <name evidence="2" type="ORF">E6O51_12305</name>
</gene>
<dbReference type="EMBL" id="SSOD01000008">
    <property type="protein sequence ID" value="THF61002.1"/>
    <property type="molecule type" value="Genomic_DNA"/>
</dbReference>
<feature type="signal peptide" evidence="1">
    <location>
        <begin position="1"/>
        <end position="25"/>
    </location>
</feature>
<evidence type="ECO:0000313" key="3">
    <source>
        <dbReference type="Proteomes" id="UP000307956"/>
    </source>
</evidence>
<sequence length="117" mass="12282">MSHRIGILTGACAAALIALALPAHTAQPGGIEQAVEELGQLNGLALACRQGALTARVRELLIEVAPKERAIGEHFERATQEAYLEIGRSGGECPDGRTLAAQIDAAREALLHAVRQP</sequence>
<protein>
    <recommendedName>
        <fullName evidence="4">TIGR02301 family protein</fullName>
    </recommendedName>
</protein>
<proteinExistence type="predicted"/>
<evidence type="ECO:0008006" key="4">
    <source>
        <dbReference type="Google" id="ProtNLM"/>
    </source>
</evidence>
<dbReference type="RefSeq" id="WP_136385276.1">
    <property type="nucleotide sequence ID" value="NZ_SSOD01000008.1"/>
</dbReference>
<organism evidence="2 3">
    <name type="scientific">Pseudothauera rhizosphaerae</name>
    <dbReference type="NCBI Taxonomy" id="2565932"/>
    <lineage>
        <taxon>Bacteria</taxon>
        <taxon>Pseudomonadati</taxon>
        <taxon>Pseudomonadota</taxon>
        <taxon>Betaproteobacteria</taxon>
        <taxon>Rhodocyclales</taxon>
        <taxon>Zoogloeaceae</taxon>
        <taxon>Pseudothauera</taxon>
    </lineage>
</organism>
<dbReference type="AlphaFoldDB" id="A0A4S4AMZ0"/>
<keyword evidence="3" id="KW-1185">Reference proteome</keyword>
<evidence type="ECO:0000256" key="1">
    <source>
        <dbReference type="SAM" id="SignalP"/>
    </source>
</evidence>
<feature type="chain" id="PRO_5020268555" description="TIGR02301 family protein" evidence="1">
    <location>
        <begin position="26"/>
        <end position="117"/>
    </location>
</feature>
<dbReference type="Proteomes" id="UP000307956">
    <property type="component" value="Unassembled WGS sequence"/>
</dbReference>
<accession>A0A4S4AMZ0</accession>
<keyword evidence="1" id="KW-0732">Signal</keyword>
<dbReference type="OrthoDB" id="5769048at2"/>
<reference evidence="2 3" key="1">
    <citation type="submission" date="2019-04" db="EMBL/GenBank/DDBJ databases">
        <title>Azoarcus rhizosphaerae sp. nov. isolated from rhizosphere of Ficus religiosa.</title>
        <authorList>
            <person name="Lin S.-Y."/>
            <person name="Hameed A."/>
            <person name="Hsu Y.-H."/>
            <person name="Young C.-C."/>
        </authorList>
    </citation>
    <scope>NUCLEOTIDE SEQUENCE [LARGE SCALE GENOMIC DNA]</scope>
    <source>
        <strain evidence="2 3">CC-YHH848</strain>
    </source>
</reference>
<comment type="caution">
    <text evidence="2">The sequence shown here is derived from an EMBL/GenBank/DDBJ whole genome shotgun (WGS) entry which is preliminary data.</text>
</comment>
<evidence type="ECO:0000313" key="2">
    <source>
        <dbReference type="EMBL" id="THF61002.1"/>
    </source>
</evidence>
<name>A0A4S4AMZ0_9RHOO</name>